<comment type="caution">
    <text evidence="1">The sequence shown here is derived from an EMBL/GenBank/DDBJ whole genome shotgun (WGS) entry which is preliminary data.</text>
</comment>
<dbReference type="EMBL" id="CATNWA010001717">
    <property type="protein sequence ID" value="CAI9541013.1"/>
    <property type="molecule type" value="Genomic_DNA"/>
</dbReference>
<organism evidence="1 2">
    <name type="scientific">Staurois parvus</name>
    <dbReference type="NCBI Taxonomy" id="386267"/>
    <lineage>
        <taxon>Eukaryota</taxon>
        <taxon>Metazoa</taxon>
        <taxon>Chordata</taxon>
        <taxon>Craniata</taxon>
        <taxon>Vertebrata</taxon>
        <taxon>Euteleostomi</taxon>
        <taxon>Amphibia</taxon>
        <taxon>Batrachia</taxon>
        <taxon>Anura</taxon>
        <taxon>Neobatrachia</taxon>
        <taxon>Ranoidea</taxon>
        <taxon>Ranidae</taxon>
        <taxon>Staurois</taxon>
    </lineage>
</organism>
<proteinExistence type="predicted"/>
<evidence type="ECO:0000313" key="2">
    <source>
        <dbReference type="Proteomes" id="UP001162483"/>
    </source>
</evidence>
<gene>
    <name evidence="1" type="ORF">SPARVUS_LOCUS1838982</name>
</gene>
<sequence length="161" mass="17288">GPHCTASSCCCQAPVYLPWAPVPPPHAAVRPQICHGPPYRLVMLLLSPQCDLGPCTASHCSHSAMCHFEVSSHSCGFPFCHRLLADYRPPIGAARPQICHGPPYHLVTLLLLGPQCDLGPCTASHCSHSAMCHFEVSSHSCGFPFCHSLLADYRPPIGAAR</sequence>
<feature type="non-terminal residue" evidence="1">
    <location>
        <position position="161"/>
    </location>
</feature>
<evidence type="ECO:0000313" key="1">
    <source>
        <dbReference type="EMBL" id="CAI9541013.1"/>
    </source>
</evidence>
<feature type="non-terminal residue" evidence="1">
    <location>
        <position position="1"/>
    </location>
</feature>
<reference evidence="1" key="1">
    <citation type="submission" date="2023-05" db="EMBL/GenBank/DDBJ databases">
        <authorList>
            <person name="Stuckert A."/>
        </authorList>
    </citation>
    <scope>NUCLEOTIDE SEQUENCE</scope>
</reference>
<protein>
    <submittedName>
        <fullName evidence="1">Uncharacterized protein</fullName>
    </submittedName>
</protein>
<dbReference type="Proteomes" id="UP001162483">
    <property type="component" value="Unassembled WGS sequence"/>
</dbReference>
<keyword evidence="2" id="KW-1185">Reference proteome</keyword>
<name>A0ABN9B4M9_9NEOB</name>
<accession>A0ABN9B4M9</accession>